<accession>A0A8S0R8K9</accession>
<organism evidence="1 2">
    <name type="scientific">Olea europaea subsp. europaea</name>
    <dbReference type="NCBI Taxonomy" id="158383"/>
    <lineage>
        <taxon>Eukaryota</taxon>
        <taxon>Viridiplantae</taxon>
        <taxon>Streptophyta</taxon>
        <taxon>Embryophyta</taxon>
        <taxon>Tracheophyta</taxon>
        <taxon>Spermatophyta</taxon>
        <taxon>Magnoliopsida</taxon>
        <taxon>eudicotyledons</taxon>
        <taxon>Gunneridae</taxon>
        <taxon>Pentapetalae</taxon>
        <taxon>asterids</taxon>
        <taxon>lamiids</taxon>
        <taxon>Lamiales</taxon>
        <taxon>Oleaceae</taxon>
        <taxon>Oleeae</taxon>
        <taxon>Olea</taxon>
    </lineage>
</organism>
<dbReference type="Gramene" id="OE9A016485T1">
    <property type="protein sequence ID" value="OE9A016485C1"/>
    <property type="gene ID" value="OE9A016485"/>
</dbReference>
<protein>
    <submittedName>
        <fullName evidence="1">Uncharacterized protein</fullName>
    </submittedName>
</protein>
<evidence type="ECO:0000313" key="1">
    <source>
        <dbReference type="EMBL" id="CAA2974765.1"/>
    </source>
</evidence>
<dbReference type="Proteomes" id="UP000594638">
    <property type="component" value="Unassembled WGS sequence"/>
</dbReference>
<name>A0A8S0R8K9_OLEEU</name>
<evidence type="ECO:0000313" key="2">
    <source>
        <dbReference type="Proteomes" id="UP000594638"/>
    </source>
</evidence>
<comment type="caution">
    <text evidence="1">The sequence shown here is derived from an EMBL/GenBank/DDBJ whole genome shotgun (WGS) entry which is preliminary data.</text>
</comment>
<dbReference type="EMBL" id="CACTIH010002195">
    <property type="protein sequence ID" value="CAA2974765.1"/>
    <property type="molecule type" value="Genomic_DNA"/>
</dbReference>
<feature type="non-terminal residue" evidence="1">
    <location>
        <position position="1"/>
    </location>
</feature>
<keyword evidence="2" id="KW-1185">Reference proteome</keyword>
<reference evidence="1 2" key="1">
    <citation type="submission" date="2019-12" db="EMBL/GenBank/DDBJ databases">
        <authorList>
            <person name="Alioto T."/>
            <person name="Alioto T."/>
            <person name="Gomez Garrido J."/>
        </authorList>
    </citation>
    <scope>NUCLEOTIDE SEQUENCE [LARGE SCALE GENOMIC DNA]</scope>
</reference>
<gene>
    <name evidence="1" type="ORF">OLEA9_A016485</name>
</gene>
<sequence length="49" mass="5360">LRATNARNNTTPLRGLSRLSPSLHATTEIVVVVCYQQERPHTLCATNVG</sequence>
<proteinExistence type="predicted"/>
<dbReference type="AlphaFoldDB" id="A0A8S0R8K9"/>